<dbReference type="HAMAP" id="MF_01361">
    <property type="entry name" value="UPF0391"/>
    <property type="match status" value="1"/>
</dbReference>
<evidence type="ECO:0000256" key="2">
    <source>
        <dbReference type="ARBA" id="ARBA00022692"/>
    </source>
</evidence>
<keyword evidence="3 5" id="KW-1133">Transmembrane helix</keyword>
<proteinExistence type="inferred from homology"/>
<sequence>MVIYPIVFFIVAAVSAGFAFGGVASETETIAKAVFNVFVILFALALDYRRRQR</sequence>
<dbReference type="GO" id="GO:0005886">
    <property type="term" value="C:plasma membrane"/>
    <property type="evidence" value="ECO:0007669"/>
    <property type="project" value="UniProtKB-SubCell"/>
</dbReference>
<dbReference type="InterPro" id="IPR009760">
    <property type="entry name" value="DUF1328"/>
</dbReference>
<name>A0A4P7CUP5_9BURK</name>
<keyword evidence="4 5" id="KW-0472">Membrane</keyword>
<evidence type="ECO:0000256" key="1">
    <source>
        <dbReference type="ARBA" id="ARBA00022475"/>
    </source>
</evidence>
<organism evidence="6 7">
    <name type="scientific">Paraburkholderia pallida</name>
    <dbReference type="NCBI Taxonomy" id="2547399"/>
    <lineage>
        <taxon>Bacteria</taxon>
        <taxon>Pseudomonadati</taxon>
        <taxon>Pseudomonadota</taxon>
        <taxon>Betaproteobacteria</taxon>
        <taxon>Burkholderiales</taxon>
        <taxon>Burkholderiaceae</taxon>
        <taxon>Paraburkholderia</taxon>
    </lineage>
</organism>
<dbReference type="EMBL" id="CP038149">
    <property type="protein sequence ID" value="QBQ99830.1"/>
    <property type="molecule type" value="Genomic_DNA"/>
</dbReference>
<protein>
    <recommendedName>
        <fullName evidence="5">UPF0391 membrane protein E1956_22100</fullName>
    </recommendedName>
</protein>
<evidence type="ECO:0000313" key="6">
    <source>
        <dbReference type="EMBL" id="QBQ99830.1"/>
    </source>
</evidence>
<keyword evidence="1 5" id="KW-1003">Cell membrane</keyword>
<dbReference type="AlphaFoldDB" id="A0A4P7CUP5"/>
<reference evidence="6 7" key="1">
    <citation type="submission" date="2019-03" db="EMBL/GenBank/DDBJ databases">
        <title>Paraburkholderia sp. 7MH5, isolated from subtropical forest soil.</title>
        <authorList>
            <person name="Gao Z.-H."/>
            <person name="Qiu L.-H."/>
        </authorList>
    </citation>
    <scope>NUCLEOTIDE SEQUENCE [LARGE SCALE GENOMIC DNA]</scope>
    <source>
        <strain evidence="6 7">7MH5</strain>
    </source>
</reference>
<evidence type="ECO:0000256" key="4">
    <source>
        <dbReference type="ARBA" id="ARBA00023136"/>
    </source>
</evidence>
<dbReference type="PIRSF" id="PIRSF036466">
    <property type="entry name" value="UCP036466"/>
    <property type="match status" value="1"/>
</dbReference>
<comment type="similarity">
    <text evidence="5">Belongs to the UPF0391 family.</text>
</comment>
<accession>A0A4P7CUP5</accession>
<keyword evidence="2 5" id="KW-0812">Transmembrane</keyword>
<dbReference type="Pfam" id="PF07043">
    <property type="entry name" value="DUF1328"/>
    <property type="match status" value="1"/>
</dbReference>
<evidence type="ECO:0000313" key="7">
    <source>
        <dbReference type="Proteomes" id="UP000295727"/>
    </source>
</evidence>
<dbReference type="KEGG" id="ppai:E1956_22100"/>
<gene>
    <name evidence="6" type="ORF">E1956_22100</name>
</gene>
<dbReference type="Proteomes" id="UP000295727">
    <property type="component" value="Chromosome 2"/>
</dbReference>
<comment type="subcellular location">
    <subcellularLocation>
        <location evidence="5">Cell membrane</location>
        <topology evidence="5">Single-pass membrane protein</topology>
    </subcellularLocation>
</comment>
<evidence type="ECO:0000256" key="3">
    <source>
        <dbReference type="ARBA" id="ARBA00022989"/>
    </source>
</evidence>
<feature type="transmembrane region" description="Helical" evidence="5">
    <location>
        <begin position="29"/>
        <end position="48"/>
    </location>
</feature>
<evidence type="ECO:0000256" key="5">
    <source>
        <dbReference type="HAMAP-Rule" id="MF_01361"/>
    </source>
</evidence>
<keyword evidence="7" id="KW-1185">Reference proteome</keyword>